<dbReference type="Proteomes" id="UP001443914">
    <property type="component" value="Unassembled WGS sequence"/>
</dbReference>
<evidence type="ECO:0000313" key="9">
    <source>
        <dbReference type="Proteomes" id="UP001443914"/>
    </source>
</evidence>
<keyword evidence="2" id="KW-0677">Repeat</keyword>
<dbReference type="GO" id="GO:0000978">
    <property type="term" value="F:RNA polymerase II cis-regulatory region sequence-specific DNA binding"/>
    <property type="evidence" value="ECO:0007669"/>
    <property type="project" value="TreeGrafter"/>
</dbReference>
<name>A0AAW1LLF1_SAPOF</name>
<proteinExistence type="predicted"/>
<comment type="caution">
    <text evidence="8">The sequence shown here is derived from an EMBL/GenBank/DDBJ whole genome shotgun (WGS) entry which is preliminary data.</text>
</comment>
<dbReference type="AlphaFoldDB" id="A0AAW1LLF1"/>
<feature type="domain" description="Myb-like" evidence="6">
    <location>
        <begin position="137"/>
        <end position="187"/>
    </location>
</feature>
<keyword evidence="9" id="KW-1185">Reference proteome</keyword>
<keyword evidence="3" id="KW-0238">DNA-binding</keyword>
<evidence type="ECO:0000259" key="7">
    <source>
        <dbReference type="PROSITE" id="PS51294"/>
    </source>
</evidence>
<dbReference type="SMART" id="SM00717">
    <property type="entry name" value="SANT"/>
    <property type="match status" value="2"/>
</dbReference>
<sequence>MEEFGEFSSSSTSNNTPHGVEDCVHEKKFVEGLFLDENNNNESQNSDLSHEVEPRNNEEINSLLCNNNNNNNVKGSKERKSKGFKDMIKGQWTEEEDRMLKTLVLKYGERKWAMIARSHLVGRAGKQCRERWHNHLRPDIKKDAWDEEEERMLVSAHQQFGNKWAEIARRIPGRSENSIKNHWNATKRRQNSKKKSKTNKVNDDIHQTVDFLTNTQPSTILQDYIKTRYPCNNKNPTTTVTTTATTVEAVMSLSSTTTNVSGDPPTNFDQYYFESPTSLTIVSSPYYEEEVLFMQQLFSDNNNNNHSKYYNSDNNYSSNNLNYYYYNLDDEIVDSMIMDSLSFDNDDMKSVSNSNSNSNSNNSSTCLYSDKFLANLLDGRSSYHDHDGGISEMMMNSQPFDQMMEKNNQGYDVLSSNTSTKKKDVDLFEMILSPNYSESSSNYPSYY</sequence>
<dbReference type="InterPro" id="IPR017930">
    <property type="entry name" value="Myb_dom"/>
</dbReference>
<dbReference type="PROSITE" id="PS50090">
    <property type="entry name" value="MYB_LIKE"/>
    <property type="match status" value="2"/>
</dbReference>
<dbReference type="InterPro" id="IPR009057">
    <property type="entry name" value="Homeodomain-like_sf"/>
</dbReference>
<protein>
    <submittedName>
        <fullName evidence="8">Uncharacterized protein</fullName>
    </submittedName>
</protein>
<dbReference type="PROSITE" id="PS51294">
    <property type="entry name" value="HTH_MYB"/>
    <property type="match status" value="2"/>
</dbReference>
<gene>
    <name evidence="8" type="ORF">RND81_04G159100</name>
</gene>
<dbReference type="CDD" id="cd00167">
    <property type="entry name" value="SANT"/>
    <property type="match status" value="2"/>
</dbReference>
<evidence type="ECO:0000256" key="3">
    <source>
        <dbReference type="ARBA" id="ARBA00023125"/>
    </source>
</evidence>
<dbReference type="EMBL" id="JBDFQZ010000004">
    <property type="protein sequence ID" value="KAK9734722.1"/>
    <property type="molecule type" value="Genomic_DNA"/>
</dbReference>
<feature type="domain" description="Myb-like" evidence="6">
    <location>
        <begin position="84"/>
        <end position="136"/>
    </location>
</feature>
<dbReference type="Gene3D" id="1.10.10.60">
    <property type="entry name" value="Homeodomain-like"/>
    <property type="match status" value="2"/>
</dbReference>
<evidence type="ECO:0000256" key="5">
    <source>
        <dbReference type="SAM" id="MobiDB-lite"/>
    </source>
</evidence>
<feature type="domain" description="HTH myb-type" evidence="7">
    <location>
        <begin position="141"/>
        <end position="191"/>
    </location>
</feature>
<dbReference type="InterPro" id="IPR050560">
    <property type="entry name" value="MYB_TF"/>
</dbReference>
<reference evidence="8" key="1">
    <citation type="submission" date="2024-03" db="EMBL/GenBank/DDBJ databases">
        <title>WGS assembly of Saponaria officinalis var. Norfolk2.</title>
        <authorList>
            <person name="Jenkins J."/>
            <person name="Shu S."/>
            <person name="Grimwood J."/>
            <person name="Barry K."/>
            <person name="Goodstein D."/>
            <person name="Schmutz J."/>
            <person name="Leebens-Mack J."/>
            <person name="Osbourn A."/>
        </authorList>
    </citation>
    <scope>NUCLEOTIDE SEQUENCE [LARGE SCALE GENOMIC DNA]</scope>
    <source>
        <strain evidence="8">JIC</strain>
    </source>
</reference>
<evidence type="ECO:0000313" key="8">
    <source>
        <dbReference type="EMBL" id="KAK9734722.1"/>
    </source>
</evidence>
<evidence type="ECO:0000256" key="4">
    <source>
        <dbReference type="ARBA" id="ARBA00023242"/>
    </source>
</evidence>
<dbReference type="InterPro" id="IPR001005">
    <property type="entry name" value="SANT/Myb"/>
</dbReference>
<accession>A0AAW1LLF1</accession>
<organism evidence="8 9">
    <name type="scientific">Saponaria officinalis</name>
    <name type="common">Common soapwort</name>
    <name type="synonym">Lychnis saponaria</name>
    <dbReference type="NCBI Taxonomy" id="3572"/>
    <lineage>
        <taxon>Eukaryota</taxon>
        <taxon>Viridiplantae</taxon>
        <taxon>Streptophyta</taxon>
        <taxon>Embryophyta</taxon>
        <taxon>Tracheophyta</taxon>
        <taxon>Spermatophyta</taxon>
        <taxon>Magnoliopsida</taxon>
        <taxon>eudicotyledons</taxon>
        <taxon>Gunneridae</taxon>
        <taxon>Pentapetalae</taxon>
        <taxon>Caryophyllales</taxon>
        <taxon>Caryophyllaceae</taxon>
        <taxon>Caryophylleae</taxon>
        <taxon>Saponaria</taxon>
    </lineage>
</organism>
<dbReference type="Pfam" id="PF13921">
    <property type="entry name" value="Myb_DNA-bind_6"/>
    <property type="match status" value="1"/>
</dbReference>
<feature type="region of interest" description="Disordered" evidence="5">
    <location>
        <begin position="1"/>
        <end position="20"/>
    </location>
</feature>
<evidence type="ECO:0000259" key="6">
    <source>
        <dbReference type="PROSITE" id="PS50090"/>
    </source>
</evidence>
<dbReference type="PANTHER" id="PTHR45614:SF218">
    <property type="entry name" value="TRANSCRIPTION FACTOR MYB119-RELATED"/>
    <property type="match status" value="1"/>
</dbReference>
<dbReference type="FunFam" id="1.10.10.60:FF:000010">
    <property type="entry name" value="Transcriptional activator Myb isoform A"/>
    <property type="match status" value="1"/>
</dbReference>
<dbReference type="GO" id="GO:0000981">
    <property type="term" value="F:DNA-binding transcription factor activity, RNA polymerase II-specific"/>
    <property type="evidence" value="ECO:0007669"/>
    <property type="project" value="TreeGrafter"/>
</dbReference>
<dbReference type="GO" id="GO:0005634">
    <property type="term" value="C:nucleus"/>
    <property type="evidence" value="ECO:0007669"/>
    <property type="project" value="UniProtKB-SubCell"/>
</dbReference>
<keyword evidence="4" id="KW-0539">Nucleus</keyword>
<feature type="compositionally biased region" description="Low complexity" evidence="5">
    <location>
        <begin position="61"/>
        <end position="72"/>
    </location>
</feature>
<dbReference type="SUPFAM" id="SSF46689">
    <property type="entry name" value="Homeodomain-like"/>
    <property type="match status" value="1"/>
</dbReference>
<feature type="domain" description="HTH myb-type" evidence="7">
    <location>
        <begin position="89"/>
        <end position="140"/>
    </location>
</feature>
<comment type="subcellular location">
    <subcellularLocation>
        <location evidence="1">Nucleus</location>
    </subcellularLocation>
</comment>
<feature type="region of interest" description="Disordered" evidence="5">
    <location>
        <begin position="61"/>
        <end position="82"/>
    </location>
</feature>
<dbReference type="PANTHER" id="PTHR45614">
    <property type="entry name" value="MYB PROTEIN-RELATED"/>
    <property type="match status" value="1"/>
</dbReference>
<evidence type="ECO:0000256" key="1">
    <source>
        <dbReference type="ARBA" id="ARBA00004123"/>
    </source>
</evidence>
<evidence type="ECO:0000256" key="2">
    <source>
        <dbReference type="ARBA" id="ARBA00022737"/>
    </source>
</evidence>